<name>A0ABD2PVD0_9PLAT</name>
<keyword evidence="1" id="KW-0472">Membrane</keyword>
<feature type="signal peptide" evidence="2">
    <location>
        <begin position="1"/>
        <end position="19"/>
    </location>
</feature>
<feature type="transmembrane region" description="Helical" evidence="1">
    <location>
        <begin position="517"/>
        <end position="542"/>
    </location>
</feature>
<dbReference type="Proteomes" id="UP001626550">
    <property type="component" value="Unassembled WGS sequence"/>
</dbReference>
<organism evidence="3 4">
    <name type="scientific">Cichlidogyrus casuarinus</name>
    <dbReference type="NCBI Taxonomy" id="1844966"/>
    <lineage>
        <taxon>Eukaryota</taxon>
        <taxon>Metazoa</taxon>
        <taxon>Spiralia</taxon>
        <taxon>Lophotrochozoa</taxon>
        <taxon>Platyhelminthes</taxon>
        <taxon>Monogenea</taxon>
        <taxon>Monopisthocotylea</taxon>
        <taxon>Dactylogyridea</taxon>
        <taxon>Ancyrocephalidae</taxon>
        <taxon>Cichlidogyrus</taxon>
    </lineage>
</organism>
<evidence type="ECO:0000313" key="4">
    <source>
        <dbReference type="Proteomes" id="UP001626550"/>
    </source>
</evidence>
<accession>A0ABD2PVD0</accession>
<proteinExistence type="predicted"/>
<feature type="chain" id="PRO_5044840005" evidence="2">
    <location>
        <begin position="20"/>
        <end position="549"/>
    </location>
</feature>
<feature type="non-terminal residue" evidence="3">
    <location>
        <position position="549"/>
    </location>
</feature>
<protein>
    <submittedName>
        <fullName evidence="3">Uncharacterized protein</fullName>
    </submittedName>
</protein>
<keyword evidence="2" id="KW-0732">Signal</keyword>
<keyword evidence="1" id="KW-1133">Transmembrane helix</keyword>
<gene>
    <name evidence="3" type="ORF">Ciccas_010388</name>
</gene>
<dbReference type="AlphaFoldDB" id="A0ABD2PVD0"/>
<evidence type="ECO:0000313" key="3">
    <source>
        <dbReference type="EMBL" id="KAL3311038.1"/>
    </source>
</evidence>
<reference evidence="3 4" key="1">
    <citation type="submission" date="2024-11" db="EMBL/GenBank/DDBJ databases">
        <title>Adaptive evolution of stress response genes in parasites aligns with host niche diversity.</title>
        <authorList>
            <person name="Hahn C."/>
            <person name="Resl P."/>
        </authorList>
    </citation>
    <scope>NUCLEOTIDE SEQUENCE [LARGE SCALE GENOMIC DNA]</scope>
    <source>
        <strain evidence="3">EGGRZ-B1_66</strain>
        <tissue evidence="3">Body</tissue>
    </source>
</reference>
<sequence length="549" mass="63647">MRASKQFTLLLLLPQICLSISRSYNIAKTDFINQETCRDDRQQEQISIVAMEFELFWFDSLTCDCNKLKSNNIKECDKKHIYIFPYFSKTRKTKKTFEFLMTENKKQFHPSEAVEQTLGLGRHTNVTATEEATKEKQRIDQMLNFEYDFYVVFADSFGRMTQIRSKRGIGSTKRVFLEKSALFIGRLKQKDTGIYYFIERGKIRAKIDLTVYPIGNKMETFRIRREKAGSIPEKFLPKANIKVYSSLASSWDYQQCFPCLGDFKRHMSSVQVNVDTCTFAMIDRQEKISPNELAKRATAKLKQFNHVACRSSGMEELENFLAITARPSELIVRSCSAVCEKTERINKRYKGKYLKTLIANVIKPNVVRMEAVDRKPLVMSCPIRHNGARPILWYHLKMNHKEIKSFIDGIFEEANLTKYRSPPAALEEMYGSRRLDYMRMADGELGRFYIDSGMNLRINELIEEEDISEEGRTEDGNHYTMIWTCVQGDPYAGDFRRNDWAAVLVVVVAIPSQTIDLIAGIFEIIGMIAPIFVAIYIIWMVLEMCYDDA</sequence>
<evidence type="ECO:0000256" key="2">
    <source>
        <dbReference type="SAM" id="SignalP"/>
    </source>
</evidence>
<dbReference type="EMBL" id="JBJKFK010002481">
    <property type="protein sequence ID" value="KAL3311038.1"/>
    <property type="molecule type" value="Genomic_DNA"/>
</dbReference>
<keyword evidence="1" id="KW-0812">Transmembrane</keyword>
<keyword evidence="4" id="KW-1185">Reference proteome</keyword>
<evidence type="ECO:0000256" key="1">
    <source>
        <dbReference type="SAM" id="Phobius"/>
    </source>
</evidence>
<comment type="caution">
    <text evidence="3">The sequence shown here is derived from an EMBL/GenBank/DDBJ whole genome shotgun (WGS) entry which is preliminary data.</text>
</comment>